<dbReference type="EMBL" id="GBRH01253497">
    <property type="protein sequence ID" value="JAD44398.1"/>
    <property type="molecule type" value="Transcribed_RNA"/>
</dbReference>
<evidence type="ECO:0000313" key="1">
    <source>
        <dbReference type="EMBL" id="JAD44398.1"/>
    </source>
</evidence>
<organism evidence="1">
    <name type="scientific">Arundo donax</name>
    <name type="common">Giant reed</name>
    <name type="synonym">Donax arundinaceus</name>
    <dbReference type="NCBI Taxonomy" id="35708"/>
    <lineage>
        <taxon>Eukaryota</taxon>
        <taxon>Viridiplantae</taxon>
        <taxon>Streptophyta</taxon>
        <taxon>Embryophyta</taxon>
        <taxon>Tracheophyta</taxon>
        <taxon>Spermatophyta</taxon>
        <taxon>Magnoliopsida</taxon>
        <taxon>Liliopsida</taxon>
        <taxon>Poales</taxon>
        <taxon>Poaceae</taxon>
        <taxon>PACMAD clade</taxon>
        <taxon>Arundinoideae</taxon>
        <taxon>Arundineae</taxon>
        <taxon>Arundo</taxon>
    </lineage>
</organism>
<proteinExistence type="predicted"/>
<reference evidence="1" key="2">
    <citation type="journal article" date="2015" name="Data Brief">
        <title>Shoot transcriptome of the giant reed, Arundo donax.</title>
        <authorList>
            <person name="Barrero R.A."/>
            <person name="Guerrero F.D."/>
            <person name="Moolhuijzen P."/>
            <person name="Goolsby J.A."/>
            <person name="Tidwell J."/>
            <person name="Bellgard S.E."/>
            <person name="Bellgard M.I."/>
        </authorList>
    </citation>
    <scope>NUCLEOTIDE SEQUENCE</scope>
    <source>
        <tissue evidence="1">Shoot tissue taken approximately 20 cm above the soil surface</tissue>
    </source>
</reference>
<sequence>MSNTVLTSQYVPNVLFKSGCPAGYVHVVNFAKYIPCCAASNNFLYIEV</sequence>
<dbReference type="AlphaFoldDB" id="A0A0A9A366"/>
<accession>A0A0A9A366</accession>
<protein>
    <submittedName>
        <fullName evidence="1">Uncharacterized protein</fullName>
    </submittedName>
</protein>
<reference evidence="1" key="1">
    <citation type="submission" date="2014-09" db="EMBL/GenBank/DDBJ databases">
        <authorList>
            <person name="Magalhaes I.L.F."/>
            <person name="Oliveira U."/>
            <person name="Santos F.R."/>
            <person name="Vidigal T.H.D.A."/>
            <person name="Brescovit A.D."/>
            <person name="Santos A.J."/>
        </authorList>
    </citation>
    <scope>NUCLEOTIDE SEQUENCE</scope>
    <source>
        <tissue evidence="1">Shoot tissue taken approximately 20 cm above the soil surface</tissue>
    </source>
</reference>
<name>A0A0A9A366_ARUDO</name>